<keyword evidence="5" id="KW-1185">Reference proteome</keyword>
<evidence type="ECO:0000256" key="1">
    <source>
        <dbReference type="ARBA" id="ARBA00022729"/>
    </source>
</evidence>
<organism evidence="4 5">
    <name type="scientific">Marimonas arenosa</name>
    <dbReference type="NCBI Taxonomy" id="1795305"/>
    <lineage>
        <taxon>Bacteria</taxon>
        <taxon>Pseudomonadati</taxon>
        <taxon>Pseudomonadota</taxon>
        <taxon>Alphaproteobacteria</taxon>
        <taxon>Rhodobacterales</taxon>
        <taxon>Paracoccaceae</taxon>
        <taxon>Marimonas</taxon>
    </lineage>
</organism>
<dbReference type="Pfam" id="PF12849">
    <property type="entry name" value="PBP_like_2"/>
    <property type="match status" value="1"/>
</dbReference>
<feature type="domain" description="PBP" evidence="3">
    <location>
        <begin position="19"/>
        <end position="310"/>
    </location>
</feature>
<dbReference type="SUPFAM" id="SSF53850">
    <property type="entry name" value="Periplasmic binding protein-like II"/>
    <property type="match status" value="1"/>
</dbReference>
<feature type="signal peptide" evidence="2">
    <location>
        <begin position="1"/>
        <end position="20"/>
    </location>
</feature>
<name>A0AAE4B2T6_9RHOB</name>
<evidence type="ECO:0000313" key="5">
    <source>
        <dbReference type="Proteomes" id="UP001226762"/>
    </source>
</evidence>
<evidence type="ECO:0000259" key="3">
    <source>
        <dbReference type="Pfam" id="PF12849"/>
    </source>
</evidence>
<accession>A0AAE4B2T6</accession>
<dbReference type="Proteomes" id="UP001226762">
    <property type="component" value="Unassembled WGS sequence"/>
</dbReference>
<dbReference type="PANTHER" id="PTHR30570:SF1">
    <property type="entry name" value="PHOSPHATE-BINDING PROTEIN PSTS"/>
    <property type="match status" value="1"/>
</dbReference>
<dbReference type="EMBL" id="JANHAX010000001">
    <property type="protein sequence ID" value="MDQ2088612.1"/>
    <property type="molecule type" value="Genomic_DNA"/>
</dbReference>
<feature type="chain" id="PRO_5041974259" evidence="2">
    <location>
        <begin position="21"/>
        <end position="346"/>
    </location>
</feature>
<dbReference type="InterPro" id="IPR050811">
    <property type="entry name" value="Phosphate_ABC_transporter"/>
</dbReference>
<reference evidence="4" key="2">
    <citation type="submission" date="2023-02" db="EMBL/GenBank/DDBJ databases">
        <title>'Rhodoalgimonas zhirmunskyi' gen. nov., isolated from a red alga.</title>
        <authorList>
            <person name="Nedashkovskaya O.I."/>
            <person name="Otstavnykh N.Y."/>
            <person name="Bystritskaya E.P."/>
            <person name="Balabanova L.A."/>
            <person name="Isaeva M.P."/>
        </authorList>
    </citation>
    <scope>NUCLEOTIDE SEQUENCE</scope>
    <source>
        <strain evidence="4">KCTC 52189</strain>
    </source>
</reference>
<dbReference type="RefSeq" id="WP_306733876.1">
    <property type="nucleotide sequence ID" value="NZ_JANHAX010000001.1"/>
</dbReference>
<reference evidence="4" key="1">
    <citation type="submission" date="2022-07" db="EMBL/GenBank/DDBJ databases">
        <authorList>
            <person name="Otstavnykh N."/>
            <person name="Isaeva M."/>
            <person name="Bystritskaya E."/>
        </authorList>
    </citation>
    <scope>NUCLEOTIDE SEQUENCE</scope>
    <source>
        <strain evidence="4">KCTC 52189</strain>
    </source>
</reference>
<keyword evidence="1 2" id="KW-0732">Signal</keyword>
<dbReference type="AlphaFoldDB" id="A0AAE4B2T6"/>
<dbReference type="InterPro" id="IPR024370">
    <property type="entry name" value="PBP_domain"/>
</dbReference>
<proteinExistence type="predicted"/>
<dbReference type="Gene3D" id="3.40.190.10">
    <property type="entry name" value="Periplasmic binding protein-like II"/>
    <property type="match status" value="2"/>
</dbReference>
<sequence>MKSIKLATSAAAIVAVSASAAIARDQVQIAGSSTVLPYAAIVAEAFGENFDFPTPVVEGGGSGAGRKKLCEGVGENTIDIANSSSRIKQSDIDLCASNGVTEIQEVRIGYDGIVFASDINGPDYAFEPADWYNALAKKVAVDGKLVDNANKTWADVKDGFPAQDILAFIPGTKHGTREVFDVKVIEAGCEATGAFDLFKDANGGDKKAAEKACTALRTDGASVDIDGDYTETLARIEANQNAIGVFGLSFYQNNTDKLRVATMGGVVPSVESIASGEYPVSRPLYFYIKNAHLDVIPGMQEYVEFFVSDDIAGPDGPLAEYGLVPDPELAKTQEAVANRTPMGPLN</sequence>
<evidence type="ECO:0000313" key="4">
    <source>
        <dbReference type="EMBL" id="MDQ2088612.1"/>
    </source>
</evidence>
<protein>
    <submittedName>
        <fullName evidence="4">Substrate-binding domain-containing protein</fullName>
    </submittedName>
</protein>
<comment type="caution">
    <text evidence="4">The sequence shown here is derived from an EMBL/GenBank/DDBJ whole genome shotgun (WGS) entry which is preliminary data.</text>
</comment>
<evidence type="ECO:0000256" key="2">
    <source>
        <dbReference type="SAM" id="SignalP"/>
    </source>
</evidence>
<gene>
    <name evidence="4" type="ORF">NO357_01685</name>
</gene>
<dbReference type="PANTHER" id="PTHR30570">
    <property type="entry name" value="PERIPLASMIC PHOSPHATE BINDING COMPONENT OF PHOSPHATE ABC TRANSPORTER"/>
    <property type="match status" value="1"/>
</dbReference>